<dbReference type="Pfam" id="PF20207">
    <property type="entry name" value="DUF6568"/>
    <property type="match status" value="1"/>
</dbReference>
<reference evidence="1 2" key="1">
    <citation type="submission" date="2018-06" db="EMBL/GenBank/DDBJ databases">
        <authorList>
            <consortium name="Pathogen Informatics"/>
            <person name="Doyle S."/>
        </authorList>
    </citation>
    <scope>NUCLEOTIDE SEQUENCE [LARGE SCALE GENOMIC DNA]</scope>
    <source>
        <strain evidence="2">NCTC 10815</strain>
    </source>
</reference>
<dbReference type="EMBL" id="UGPG01000002">
    <property type="protein sequence ID" value="STY85494.1"/>
    <property type="molecule type" value="Genomic_DNA"/>
</dbReference>
<evidence type="ECO:0000313" key="2">
    <source>
        <dbReference type="Proteomes" id="UP000254879"/>
    </source>
</evidence>
<protein>
    <submittedName>
        <fullName evidence="1">Putative bacteriocin transport accessory protein</fullName>
    </submittedName>
</protein>
<dbReference type="InterPro" id="IPR046698">
    <property type="entry name" value="PedC-like"/>
</dbReference>
<accession>A0A378PLD7</accession>
<organism evidence="1 2">
    <name type="scientific">Listeria grayi</name>
    <name type="common">Listeria murrayi</name>
    <dbReference type="NCBI Taxonomy" id="1641"/>
    <lineage>
        <taxon>Bacteria</taxon>
        <taxon>Bacillati</taxon>
        <taxon>Bacillota</taxon>
        <taxon>Bacilli</taxon>
        <taxon>Bacillales</taxon>
        <taxon>Listeriaceae</taxon>
        <taxon>Listeria</taxon>
    </lineage>
</organism>
<sequence>MVVNNLRRLLLSLFVLLISFVLVGCSNANIDTSVSTEKKYIYYVSNFKLLDIKTTKDKVKKGDRFYLYIGRKTCKYCQIFAPKLYKAAKEKRQIIYYLDIDKLDSTDKSSHEFLEHYKIQYVPILIKFNSKHKYKTLDFNSEEVTVKELEKLL</sequence>
<dbReference type="InterPro" id="IPR036249">
    <property type="entry name" value="Thioredoxin-like_sf"/>
</dbReference>
<dbReference type="Gene3D" id="3.40.30.10">
    <property type="entry name" value="Glutaredoxin"/>
    <property type="match status" value="1"/>
</dbReference>
<proteinExistence type="predicted"/>
<dbReference type="SUPFAM" id="SSF52833">
    <property type="entry name" value="Thioredoxin-like"/>
    <property type="match status" value="1"/>
</dbReference>
<gene>
    <name evidence="1" type="ORF">NCTC10815_03053</name>
</gene>
<dbReference type="RefSeq" id="WP_115346452.1">
    <property type="nucleotide sequence ID" value="NZ_UGPG01000002.1"/>
</dbReference>
<dbReference type="Proteomes" id="UP000254879">
    <property type="component" value="Unassembled WGS sequence"/>
</dbReference>
<dbReference type="PROSITE" id="PS51257">
    <property type="entry name" value="PROKAR_LIPOPROTEIN"/>
    <property type="match status" value="1"/>
</dbReference>
<dbReference type="CDD" id="cd02947">
    <property type="entry name" value="TRX_family"/>
    <property type="match status" value="1"/>
</dbReference>
<evidence type="ECO:0000313" key="1">
    <source>
        <dbReference type="EMBL" id="STY85494.1"/>
    </source>
</evidence>
<name>A0A378PLD7_LISGR</name>
<dbReference type="AlphaFoldDB" id="A0A378PLD7"/>